<keyword evidence="4" id="KW-1185">Reference proteome</keyword>
<feature type="domain" description="Pyrrolo-quinoline quinone repeat" evidence="2">
    <location>
        <begin position="271"/>
        <end position="454"/>
    </location>
</feature>
<dbReference type="EMBL" id="CP059399">
    <property type="protein sequence ID" value="QLY29721.1"/>
    <property type="molecule type" value="Genomic_DNA"/>
</dbReference>
<dbReference type="Proteomes" id="UP000515512">
    <property type="component" value="Chromosome"/>
</dbReference>
<accession>A0A7D6V7Y3</accession>
<keyword evidence="1" id="KW-0472">Membrane</keyword>
<dbReference type="RefSeq" id="WP_181580925.1">
    <property type="nucleotide sequence ID" value="NZ_CP059399.1"/>
</dbReference>
<dbReference type="PANTHER" id="PTHR34512">
    <property type="entry name" value="CELL SURFACE PROTEIN"/>
    <property type="match status" value="1"/>
</dbReference>
<evidence type="ECO:0000313" key="4">
    <source>
        <dbReference type="Proteomes" id="UP000515512"/>
    </source>
</evidence>
<feature type="transmembrane region" description="Helical" evidence="1">
    <location>
        <begin position="113"/>
        <end position="134"/>
    </location>
</feature>
<feature type="transmembrane region" description="Helical" evidence="1">
    <location>
        <begin position="23"/>
        <end position="44"/>
    </location>
</feature>
<name>A0A7D6V7Y3_9NOCA</name>
<dbReference type="AlphaFoldDB" id="A0A7D6V7Y3"/>
<keyword evidence="1" id="KW-0812">Transmembrane</keyword>
<organism evidence="3 4">
    <name type="scientific">Nocardia huaxiensis</name>
    <dbReference type="NCBI Taxonomy" id="2755382"/>
    <lineage>
        <taxon>Bacteria</taxon>
        <taxon>Bacillati</taxon>
        <taxon>Actinomycetota</taxon>
        <taxon>Actinomycetes</taxon>
        <taxon>Mycobacteriales</taxon>
        <taxon>Nocardiaceae</taxon>
        <taxon>Nocardia</taxon>
    </lineage>
</organism>
<evidence type="ECO:0000256" key="1">
    <source>
        <dbReference type="SAM" id="Phobius"/>
    </source>
</evidence>
<dbReference type="InterPro" id="IPR011047">
    <property type="entry name" value="Quinoprotein_ADH-like_sf"/>
</dbReference>
<feature type="transmembrane region" description="Helical" evidence="1">
    <location>
        <begin position="185"/>
        <end position="206"/>
    </location>
</feature>
<dbReference type="InterPro" id="IPR015943">
    <property type="entry name" value="WD40/YVTN_repeat-like_dom_sf"/>
</dbReference>
<keyword evidence="1" id="KW-1133">Transmembrane helix</keyword>
<protein>
    <submittedName>
        <fullName evidence="3">PQQ-binding-like beta-propeller repeat protein</fullName>
    </submittedName>
</protein>
<evidence type="ECO:0000313" key="3">
    <source>
        <dbReference type="EMBL" id="QLY29721.1"/>
    </source>
</evidence>
<sequence length="618" mass="65779">MAVEVENNENTADTKPAGWRDRAVPIAGALGTGLVAGGTLLALYSRYFATTWPLDDDRISGGRVFGDKEWIDISRLPGTFGTAAWVVGLLVLAVAAAVVWASRDGDYDGWGPAVALAGAAGLFTFPFLAVKYVLPTAYRELRTEHPWFAALPTAIAAGILVTLGSVLVLRLAWEPAKLELLPRRMLALTAAVGLLVSGAVAFVAGATGDDRRNVDHLTATRSETPTVPAGLGAEQYRISLPAQATGWNGATYGDIVPAGNGFVVSSSAGLTAYDGRTGAPRWHYLRKTGDGRPDSVGYISKSLRAAAGGTVVIAEWSELGWYAFDAVTGEILWKNSDFGAHAVDYEDPTRIPRADTAALILFFEDGLQGYDPRTGKHLWTTTTATSDCLQGRTSMLDTDTAIYLLLHCRNRSEIWSVAMTLDTTNGAVLGSREVARTTIADKDSRYVHLASSAVGVSIAWNKPAAGMIVLGRPDEVTSAPVLDRFDAIVAIDPGNTDALAQDWVRGADEGYHRLFVLDRHTGAERYELPGTQDYVGKGEAALLETEIVLVDYALSRDQRKGGFELRSWSRTDGQPIRTLPIAGAEKDCGSAGLIPAPGTLLTYCGTADSLELTGFAAG</sequence>
<dbReference type="Pfam" id="PF13360">
    <property type="entry name" value="PQQ_2"/>
    <property type="match status" value="1"/>
</dbReference>
<dbReference type="PANTHER" id="PTHR34512:SF30">
    <property type="entry name" value="OUTER MEMBRANE PROTEIN ASSEMBLY FACTOR BAMB"/>
    <property type="match status" value="1"/>
</dbReference>
<gene>
    <name evidence="3" type="ORF">H0264_31540</name>
</gene>
<dbReference type="InterPro" id="IPR002372">
    <property type="entry name" value="PQQ_rpt_dom"/>
</dbReference>
<evidence type="ECO:0000259" key="2">
    <source>
        <dbReference type="Pfam" id="PF13360"/>
    </source>
</evidence>
<proteinExistence type="predicted"/>
<dbReference type="Gene3D" id="2.130.10.10">
    <property type="entry name" value="YVTN repeat-like/Quinoprotein amine dehydrogenase"/>
    <property type="match status" value="1"/>
</dbReference>
<feature type="transmembrane region" description="Helical" evidence="1">
    <location>
        <begin position="146"/>
        <end position="173"/>
    </location>
</feature>
<dbReference type="KEGG" id="nhu:H0264_31540"/>
<dbReference type="SUPFAM" id="SSF50998">
    <property type="entry name" value="Quinoprotein alcohol dehydrogenase-like"/>
    <property type="match status" value="1"/>
</dbReference>
<reference evidence="3 4" key="1">
    <citation type="submission" date="2020-07" db="EMBL/GenBank/DDBJ databases">
        <authorList>
            <person name="Zhuang K."/>
            <person name="Ran Y."/>
        </authorList>
    </citation>
    <scope>NUCLEOTIDE SEQUENCE [LARGE SCALE GENOMIC DNA]</scope>
    <source>
        <strain evidence="3 4">WCH-YHL-001</strain>
    </source>
</reference>
<dbReference type="Gene3D" id="2.40.10.480">
    <property type="match status" value="1"/>
</dbReference>
<feature type="transmembrane region" description="Helical" evidence="1">
    <location>
        <begin position="82"/>
        <end position="101"/>
    </location>
</feature>